<evidence type="ECO:0000313" key="2">
    <source>
        <dbReference type="Proteomes" id="UP000076154"/>
    </source>
</evidence>
<dbReference type="Proteomes" id="UP000076154">
    <property type="component" value="Unassembled WGS sequence"/>
</dbReference>
<comment type="caution">
    <text evidence="1">The sequence shown here is derived from an EMBL/GenBank/DDBJ whole genome shotgun (WGS) entry which is preliminary data.</text>
</comment>
<organism evidence="1 2">
    <name type="scientific">Hypsizygus marmoreus</name>
    <name type="common">White beech mushroom</name>
    <name type="synonym">Agaricus marmoreus</name>
    <dbReference type="NCBI Taxonomy" id="39966"/>
    <lineage>
        <taxon>Eukaryota</taxon>
        <taxon>Fungi</taxon>
        <taxon>Dikarya</taxon>
        <taxon>Basidiomycota</taxon>
        <taxon>Agaricomycotina</taxon>
        <taxon>Agaricomycetes</taxon>
        <taxon>Agaricomycetidae</taxon>
        <taxon>Agaricales</taxon>
        <taxon>Tricholomatineae</taxon>
        <taxon>Lyophyllaceae</taxon>
        <taxon>Hypsizygus</taxon>
    </lineage>
</organism>
<accession>A0A369J2V6</accession>
<dbReference type="EMBL" id="LUEZ02000095">
    <property type="protein sequence ID" value="RDB14967.1"/>
    <property type="molecule type" value="Genomic_DNA"/>
</dbReference>
<keyword evidence="2" id="KW-1185">Reference proteome</keyword>
<evidence type="ECO:0000313" key="1">
    <source>
        <dbReference type="EMBL" id="RDB14967.1"/>
    </source>
</evidence>
<gene>
    <name evidence="1" type="ORF">Hypma_016164</name>
</gene>
<sequence length="190" mass="21663">MTLFPGSGRYIIYPNRYHSTHSKISRSLSRICTSTNEFLWFLRPTPKLADLSFCLSIDQDRFLMFLDCPAPSRPGRLPLKNPQRLAFVTPTLNYDDEPLGQSYLTLTTFFAAPTVTHAGDWKVFIESFAAGVHGSKVSQAAPLAADFPARESKIRIRTTVIDRLLELHQYSSAYEFHQAAKTMMNWFEFC</sequence>
<dbReference type="AlphaFoldDB" id="A0A369J2V6"/>
<protein>
    <submittedName>
        <fullName evidence="1">Uncharacterized protein</fullName>
    </submittedName>
</protein>
<proteinExistence type="predicted"/>
<dbReference type="InParanoid" id="A0A369J2V6"/>
<name>A0A369J2V6_HYPMA</name>
<reference evidence="1" key="1">
    <citation type="submission" date="2018-04" db="EMBL/GenBank/DDBJ databases">
        <title>Whole genome sequencing of Hypsizygus marmoreus.</title>
        <authorList>
            <person name="Choi I.-G."/>
            <person name="Min B."/>
            <person name="Kim J.-G."/>
            <person name="Kim S."/>
            <person name="Oh Y.-L."/>
            <person name="Kong W.-S."/>
            <person name="Park H."/>
            <person name="Jeong J."/>
            <person name="Song E.-S."/>
        </authorList>
    </citation>
    <scope>NUCLEOTIDE SEQUENCE [LARGE SCALE GENOMIC DNA]</scope>
    <source>
        <strain evidence="1">51987-8</strain>
    </source>
</reference>